<name>A0ABP4FAD4_9ACTN</name>
<evidence type="ECO:0000256" key="1">
    <source>
        <dbReference type="SAM" id="MobiDB-lite"/>
    </source>
</evidence>
<proteinExistence type="predicted"/>
<feature type="compositionally biased region" description="Basic and acidic residues" evidence="1">
    <location>
        <begin position="35"/>
        <end position="46"/>
    </location>
</feature>
<comment type="caution">
    <text evidence="2">The sequence shown here is derived from an EMBL/GenBank/DDBJ whole genome shotgun (WGS) entry which is preliminary data.</text>
</comment>
<feature type="compositionally biased region" description="Basic and acidic residues" evidence="1">
    <location>
        <begin position="1"/>
        <end position="14"/>
    </location>
</feature>
<organism evidence="2 3">
    <name type="scientific">Streptomyces hebeiensis</name>
    <dbReference type="NCBI Taxonomy" id="229486"/>
    <lineage>
        <taxon>Bacteria</taxon>
        <taxon>Bacillati</taxon>
        <taxon>Actinomycetota</taxon>
        <taxon>Actinomycetes</taxon>
        <taxon>Kitasatosporales</taxon>
        <taxon>Streptomycetaceae</taxon>
        <taxon>Streptomyces</taxon>
    </lineage>
</organism>
<feature type="region of interest" description="Disordered" evidence="1">
    <location>
        <begin position="1"/>
        <end position="46"/>
    </location>
</feature>
<keyword evidence="3" id="KW-1185">Reference proteome</keyword>
<evidence type="ECO:0000313" key="2">
    <source>
        <dbReference type="EMBL" id="GAA1163619.1"/>
    </source>
</evidence>
<accession>A0ABP4FAD4</accession>
<sequence>MRKYGGEEITRTGDDDAGPVLTGSPSSNISRLAARHRDLPRRKDTSLRPYGASLVARLGLSERLASTARTAGSLTGKNQRRRYPSNPFRTRSTERCALLYFATLRKGKGGLLCPGPHENAVPPTLMVTKLLREGQCRAI</sequence>
<feature type="compositionally biased region" description="Polar residues" evidence="1">
    <location>
        <begin position="68"/>
        <end position="77"/>
    </location>
</feature>
<dbReference type="EMBL" id="BAAAKV010000014">
    <property type="protein sequence ID" value="GAA1163619.1"/>
    <property type="molecule type" value="Genomic_DNA"/>
</dbReference>
<dbReference type="Proteomes" id="UP001501371">
    <property type="component" value="Unassembled WGS sequence"/>
</dbReference>
<reference evidence="3" key="1">
    <citation type="journal article" date="2019" name="Int. J. Syst. Evol. Microbiol.">
        <title>The Global Catalogue of Microorganisms (GCM) 10K type strain sequencing project: providing services to taxonomists for standard genome sequencing and annotation.</title>
        <authorList>
            <consortium name="The Broad Institute Genomics Platform"/>
            <consortium name="The Broad Institute Genome Sequencing Center for Infectious Disease"/>
            <person name="Wu L."/>
            <person name="Ma J."/>
        </authorList>
    </citation>
    <scope>NUCLEOTIDE SEQUENCE [LARGE SCALE GENOMIC DNA]</scope>
    <source>
        <strain evidence="3">JCM 12696</strain>
    </source>
</reference>
<evidence type="ECO:0000313" key="3">
    <source>
        <dbReference type="Proteomes" id="UP001501371"/>
    </source>
</evidence>
<gene>
    <name evidence="2" type="ORF">GCM10009654_20490</name>
</gene>
<protein>
    <submittedName>
        <fullName evidence="2">Uncharacterized protein</fullName>
    </submittedName>
</protein>
<feature type="region of interest" description="Disordered" evidence="1">
    <location>
        <begin position="68"/>
        <end position="88"/>
    </location>
</feature>